<name>A0A524RMV9_9CHRO</name>
<evidence type="ECO:0000313" key="1">
    <source>
        <dbReference type="EMBL" id="TGG91971.1"/>
    </source>
</evidence>
<proteinExistence type="predicted"/>
<organism evidence="1 2">
    <name type="scientific">Aphanocapsa feldmannii 277cV</name>
    <dbReference type="NCBI Taxonomy" id="2507553"/>
    <lineage>
        <taxon>Bacteria</taxon>
        <taxon>Bacillati</taxon>
        <taxon>Cyanobacteriota</taxon>
        <taxon>Cyanophyceae</taxon>
        <taxon>Oscillatoriophycideae</taxon>
        <taxon>Chroococcales</taxon>
        <taxon>Microcystaceae</taxon>
        <taxon>Aphanocapsa</taxon>
    </lineage>
</organism>
<sequence>MLVSAVISTYQLIHLHHVLQRAELLAAQEGRRKAAVQYAQLRRVLCTEARSMEDTPGLERDEHLPLAA</sequence>
<dbReference type="AlphaFoldDB" id="A0A524RMV9"/>
<evidence type="ECO:0000313" key="2">
    <source>
        <dbReference type="Proteomes" id="UP000317990"/>
    </source>
</evidence>
<dbReference type="Proteomes" id="UP000317990">
    <property type="component" value="Unassembled WGS sequence"/>
</dbReference>
<dbReference type="EMBL" id="SRMO01000070">
    <property type="protein sequence ID" value="TGG91971.1"/>
    <property type="molecule type" value="Genomic_DNA"/>
</dbReference>
<comment type="caution">
    <text evidence="1">The sequence shown here is derived from an EMBL/GenBank/DDBJ whole genome shotgun (WGS) entry which is preliminary data.</text>
</comment>
<protein>
    <submittedName>
        <fullName evidence="1">Uncharacterized protein</fullName>
    </submittedName>
</protein>
<accession>A0A524RMV9</accession>
<gene>
    <name evidence="1" type="ORF">ERJ67_07325</name>
</gene>
<reference evidence="1 2" key="1">
    <citation type="journal article" date="2019" name="mSystems">
        <title>Life at home and on the roam: Genomic adaptions reflect the dual lifestyle of an intracellular, facultative symbiont.</title>
        <authorList>
            <person name="Burgsdorf I."/>
        </authorList>
    </citation>
    <scope>NUCLEOTIDE SEQUENCE [LARGE SCALE GENOMIC DNA]</scope>
    <source>
        <strain evidence="1">277cV</strain>
    </source>
</reference>